<feature type="transmembrane region" description="Helical" evidence="7">
    <location>
        <begin position="236"/>
        <end position="261"/>
    </location>
</feature>
<dbReference type="GO" id="GO:0005886">
    <property type="term" value="C:plasma membrane"/>
    <property type="evidence" value="ECO:0007669"/>
    <property type="project" value="UniProtKB-SubCell"/>
</dbReference>
<dbReference type="Pfam" id="PF00083">
    <property type="entry name" value="Sugar_tr"/>
    <property type="match status" value="1"/>
</dbReference>
<feature type="transmembrane region" description="Helical" evidence="7">
    <location>
        <begin position="304"/>
        <end position="323"/>
    </location>
</feature>
<dbReference type="CDD" id="cd17369">
    <property type="entry name" value="MFS_ShiA_like"/>
    <property type="match status" value="1"/>
</dbReference>
<dbReference type="SUPFAM" id="SSF103473">
    <property type="entry name" value="MFS general substrate transporter"/>
    <property type="match status" value="1"/>
</dbReference>
<feature type="domain" description="Major facilitator superfamily (MFS) profile" evidence="8">
    <location>
        <begin position="9"/>
        <end position="427"/>
    </location>
</feature>
<dbReference type="InterPro" id="IPR036259">
    <property type="entry name" value="MFS_trans_sf"/>
</dbReference>
<organism evidence="9 10">
    <name type="scientific">Amycolatopsis sacchari</name>
    <dbReference type="NCBI Taxonomy" id="115433"/>
    <lineage>
        <taxon>Bacteria</taxon>
        <taxon>Bacillati</taxon>
        <taxon>Actinomycetota</taxon>
        <taxon>Actinomycetes</taxon>
        <taxon>Pseudonocardiales</taxon>
        <taxon>Pseudonocardiaceae</taxon>
        <taxon>Amycolatopsis</taxon>
    </lineage>
</organism>
<proteinExistence type="predicted"/>
<dbReference type="InterPro" id="IPR011701">
    <property type="entry name" value="MFS"/>
</dbReference>
<accession>A0A1I4D1M1</accession>
<feature type="transmembrane region" description="Helical" evidence="7">
    <location>
        <begin position="378"/>
        <end position="397"/>
    </location>
</feature>
<dbReference type="GO" id="GO:0022857">
    <property type="term" value="F:transmembrane transporter activity"/>
    <property type="evidence" value="ECO:0007669"/>
    <property type="project" value="InterPro"/>
</dbReference>
<dbReference type="PROSITE" id="PS00217">
    <property type="entry name" value="SUGAR_TRANSPORT_2"/>
    <property type="match status" value="1"/>
</dbReference>
<feature type="transmembrane region" description="Helical" evidence="7">
    <location>
        <begin position="82"/>
        <end position="105"/>
    </location>
</feature>
<sequence length="449" mass="47131">MKNPGITRIVGASSIGTVLEYYDFFAYVALTGTLTQLFLPAGDPVVATLLAAATFGVSYLARPLGTVIFSPMADRIGRKKTFVVTLGVMGGATVAIGCLPTYAAAGSFAPAALLFLRVVQGVGLGGEYGSAVVYVTEHAPRGRRGRYTSVLQSTASVGLLIALVLVSLLKVTLTPAAFAGWGWRIPFLLSAPIVLVATLVRLRMSETPVFTDLRNSGQLAKSPLLDTVRTWKSWKAILLGTFGAQGGTSVTLYTSIVYMLYFLQTVLKVDETHTNLCLAIAIVLAAPCYPLFGALSDRIGRSRVMLLGILLWVLAAYPAFAGIRAAAGSSSWPAVTAPITVLAVLTAMVMAPLPAFITEQFPPQSRTTGFGFAQQLGNILFGGFLPLISLSLVSATGNQLAGVGYSIASLLPCLAVTLFWGIRSERARATAAGRSEAPVSSRTTGGALR</sequence>
<keyword evidence="4 7" id="KW-0812">Transmembrane</keyword>
<dbReference type="InterPro" id="IPR005828">
    <property type="entry name" value="MFS_sugar_transport-like"/>
</dbReference>
<evidence type="ECO:0000256" key="5">
    <source>
        <dbReference type="ARBA" id="ARBA00022989"/>
    </source>
</evidence>
<dbReference type="Proteomes" id="UP000199025">
    <property type="component" value="Unassembled WGS sequence"/>
</dbReference>
<evidence type="ECO:0000256" key="1">
    <source>
        <dbReference type="ARBA" id="ARBA00004651"/>
    </source>
</evidence>
<evidence type="ECO:0000256" key="2">
    <source>
        <dbReference type="ARBA" id="ARBA00022448"/>
    </source>
</evidence>
<feature type="transmembrane region" description="Helical" evidence="7">
    <location>
        <begin position="403"/>
        <end position="422"/>
    </location>
</feature>
<reference evidence="9 10" key="1">
    <citation type="submission" date="2016-10" db="EMBL/GenBank/DDBJ databases">
        <authorList>
            <person name="de Groot N.N."/>
        </authorList>
    </citation>
    <scope>NUCLEOTIDE SEQUENCE [LARGE SCALE GENOMIC DNA]</scope>
    <source>
        <strain evidence="9 10">DSM 44468</strain>
    </source>
</reference>
<dbReference type="Gene3D" id="1.20.1250.20">
    <property type="entry name" value="MFS general substrate transporter like domains"/>
    <property type="match status" value="2"/>
</dbReference>
<keyword evidence="5 7" id="KW-1133">Transmembrane helix</keyword>
<dbReference type="Pfam" id="PF07690">
    <property type="entry name" value="MFS_1"/>
    <property type="match status" value="1"/>
</dbReference>
<name>A0A1I4D1M1_9PSEU</name>
<dbReference type="PROSITE" id="PS50850">
    <property type="entry name" value="MFS"/>
    <property type="match status" value="1"/>
</dbReference>
<dbReference type="EMBL" id="FORP01000040">
    <property type="protein sequence ID" value="SFK87574.1"/>
    <property type="molecule type" value="Genomic_DNA"/>
</dbReference>
<evidence type="ECO:0000259" key="8">
    <source>
        <dbReference type="PROSITE" id="PS50850"/>
    </source>
</evidence>
<feature type="transmembrane region" description="Helical" evidence="7">
    <location>
        <begin position="181"/>
        <end position="200"/>
    </location>
</feature>
<protein>
    <submittedName>
        <fullName evidence="9">Nitrate/nitrite transporter NarK</fullName>
    </submittedName>
</protein>
<feature type="transmembrane region" description="Helical" evidence="7">
    <location>
        <begin position="111"/>
        <end position="135"/>
    </location>
</feature>
<keyword evidence="6 7" id="KW-0472">Membrane</keyword>
<dbReference type="OrthoDB" id="8953821at2"/>
<evidence type="ECO:0000256" key="3">
    <source>
        <dbReference type="ARBA" id="ARBA00022475"/>
    </source>
</evidence>
<dbReference type="STRING" id="115433.SAMN05421835_14022"/>
<feature type="transmembrane region" description="Helical" evidence="7">
    <location>
        <begin position="273"/>
        <end position="292"/>
    </location>
</feature>
<keyword evidence="2" id="KW-0813">Transport</keyword>
<dbReference type="PANTHER" id="PTHR43045">
    <property type="entry name" value="SHIKIMATE TRANSPORTER"/>
    <property type="match status" value="1"/>
</dbReference>
<comment type="subcellular location">
    <subcellularLocation>
        <location evidence="1">Cell membrane</location>
        <topology evidence="1">Multi-pass membrane protein</topology>
    </subcellularLocation>
</comment>
<keyword evidence="3" id="KW-1003">Cell membrane</keyword>
<evidence type="ECO:0000313" key="10">
    <source>
        <dbReference type="Proteomes" id="UP000199025"/>
    </source>
</evidence>
<feature type="transmembrane region" description="Helical" evidence="7">
    <location>
        <begin position="147"/>
        <end position="169"/>
    </location>
</feature>
<feature type="transmembrane region" description="Helical" evidence="7">
    <location>
        <begin position="45"/>
        <end position="61"/>
    </location>
</feature>
<evidence type="ECO:0000256" key="7">
    <source>
        <dbReference type="SAM" id="Phobius"/>
    </source>
</evidence>
<dbReference type="InterPro" id="IPR005829">
    <property type="entry name" value="Sugar_transporter_CS"/>
</dbReference>
<evidence type="ECO:0000256" key="6">
    <source>
        <dbReference type="ARBA" id="ARBA00023136"/>
    </source>
</evidence>
<evidence type="ECO:0000313" key="9">
    <source>
        <dbReference type="EMBL" id="SFK87574.1"/>
    </source>
</evidence>
<dbReference type="PANTHER" id="PTHR43045:SF7">
    <property type="entry name" value="MAJOR FACILITATOR SUPERFAMILY TRANSPORTER"/>
    <property type="match status" value="1"/>
</dbReference>
<dbReference type="InterPro" id="IPR020846">
    <property type="entry name" value="MFS_dom"/>
</dbReference>
<keyword evidence="10" id="KW-1185">Reference proteome</keyword>
<evidence type="ECO:0000256" key="4">
    <source>
        <dbReference type="ARBA" id="ARBA00022692"/>
    </source>
</evidence>
<dbReference type="RefSeq" id="WP_091516684.1">
    <property type="nucleotide sequence ID" value="NZ_CBDQZW010000065.1"/>
</dbReference>
<dbReference type="AlphaFoldDB" id="A0A1I4D1M1"/>
<feature type="transmembrane region" description="Helical" evidence="7">
    <location>
        <begin position="335"/>
        <end position="357"/>
    </location>
</feature>
<gene>
    <name evidence="9" type="ORF">SAMN05421835_14022</name>
</gene>